<keyword evidence="2" id="KW-1185">Reference proteome</keyword>
<evidence type="ECO:0000313" key="1">
    <source>
        <dbReference type="EMBL" id="PTB77293.1"/>
    </source>
</evidence>
<protein>
    <submittedName>
        <fullName evidence="1">Uncharacterized protein</fullName>
    </submittedName>
</protein>
<proteinExistence type="predicted"/>
<evidence type="ECO:0000313" key="2">
    <source>
        <dbReference type="Proteomes" id="UP000240760"/>
    </source>
</evidence>
<reference evidence="1 2" key="1">
    <citation type="submission" date="2016-07" db="EMBL/GenBank/DDBJ databases">
        <title>Multiple horizontal gene transfer events from other fungi enriched the ability of initially mycotrophic Trichoderma (Ascomycota) to feed on dead plant biomass.</title>
        <authorList>
            <consortium name="DOE Joint Genome Institute"/>
            <person name="Aerts A."/>
            <person name="Atanasova L."/>
            <person name="Chenthamara K."/>
            <person name="Zhang J."/>
            <person name="Grujic M."/>
            <person name="Henrissat B."/>
            <person name="Kuo A."/>
            <person name="Salamov A."/>
            <person name="Lipzen A."/>
            <person name="Labutti K."/>
            <person name="Barry K."/>
            <person name="Miao Y."/>
            <person name="Rahimi M.J."/>
            <person name="Shen Q."/>
            <person name="Grigoriev I.V."/>
            <person name="Kubicek C.P."/>
            <person name="Druzhinina I.S."/>
        </authorList>
    </citation>
    <scope>NUCLEOTIDE SEQUENCE [LARGE SCALE GENOMIC DNA]</scope>
    <source>
        <strain evidence="1 2">ATCC 18648</strain>
    </source>
</reference>
<accession>A0A2T4C6X3</accession>
<gene>
    <name evidence="1" type="ORF">M440DRAFT_1208824</name>
</gene>
<dbReference type="Proteomes" id="UP000240760">
    <property type="component" value="Unassembled WGS sequence"/>
</dbReference>
<organism evidence="1 2">
    <name type="scientific">Trichoderma longibrachiatum ATCC 18648</name>
    <dbReference type="NCBI Taxonomy" id="983965"/>
    <lineage>
        <taxon>Eukaryota</taxon>
        <taxon>Fungi</taxon>
        <taxon>Dikarya</taxon>
        <taxon>Ascomycota</taxon>
        <taxon>Pezizomycotina</taxon>
        <taxon>Sordariomycetes</taxon>
        <taxon>Hypocreomycetidae</taxon>
        <taxon>Hypocreales</taxon>
        <taxon>Hypocreaceae</taxon>
        <taxon>Trichoderma</taxon>
    </lineage>
</organism>
<sequence>MGRWFSLLSQSPPLGDRLDGSPYLSIYLLFVRNHITDQLRLLRLAYPESHFSRHKRCRHPSLQQDPLLVSCPIYQGKPSLTSIPGLLSTLLLLLVSCQPHQLCVCLPTDTIRLFT</sequence>
<name>A0A2T4C6X3_TRILO</name>
<dbReference type="AlphaFoldDB" id="A0A2T4C6X3"/>
<dbReference type="EMBL" id="KZ679130">
    <property type="protein sequence ID" value="PTB77293.1"/>
    <property type="molecule type" value="Genomic_DNA"/>
</dbReference>